<dbReference type="SUPFAM" id="SSF46785">
    <property type="entry name" value="Winged helix' DNA-binding domain"/>
    <property type="match status" value="1"/>
</dbReference>
<dbReference type="CDD" id="cd00090">
    <property type="entry name" value="HTH_ARSR"/>
    <property type="match status" value="1"/>
</dbReference>
<dbReference type="eggNOG" id="COG1414">
    <property type="taxonomic scope" value="Bacteria"/>
</dbReference>
<dbReference type="STRING" id="28042.GU90_10595"/>
<dbReference type="Proteomes" id="UP000031419">
    <property type="component" value="Unassembled WGS sequence"/>
</dbReference>
<dbReference type="Gene3D" id="1.10.10.10">
    <property type="entry name" value="Winged helix-like DNA-binding domain superfamily/Winged helix DNA-binding domain"/>
    <property type="match status" value="1"/>
</dbReference>
<dbReference type="GO" id="GO:0003677">
    <property type="term" value="F:DNA binding"/>
    <property type="evidence" value="ECO:0007669"/>
    <property type="project" value="UniProtKB-KW"/>
</dbReference>
<dbReference type="InterPro" id="IPR050707">
    <property type="entry name" value="HTH_MetabolicPath_Reg"/>
</dbReference>
<name>A0A073AZ28_9PSEU</name>
<feature type="domain" description="HTH iclR-type" evidence="4">
    <location>
        <begin position="24"/>
        <end position="87"/>
    </location>
</feature>
<dbReference type="InterPro" id="IPR014757">
    <property type="entry name" value="Tscrpt_reg_IclR_C"/>
</dbReference>
<dbReference type="AlphaFoldDB" id="A0A073AZ28"/>
<keyword evidence="1" id="KW-0805">Transcription regulation</keyword>
<dbReference type="OrthoDB" id="156285at2"/>
<accession>A0A073AZ28</accession>
<proteinExistence type="predicted"/>
<evidence type="ECO:0000259" key="4">
    <source>
        <dbReference type="PROSITE" id="PS51077"/>
    </source>
</evidence>
<organism evidence="6 7">
    <name type="scientific">Saccharopolyspora rectivirgula</name>
    <dbReference type="NCBI Taxonomy" id="28042"/>
    <lineage>
        <taxon>Bacteria</taxon>
        <taxon>Bacillati</taxon>
        <taxon>Actinomycetota</taxon>
        <taxon>Actinomycetes</taxon>
        <taxon>Pseudonocardiales</taxon>
        <taxon>Pseudonocardiaceae</taxon>
        <taxon>Saccharopolyspora</taxon>
    </lineage>
</organism>
<dbReference type="PANTHER" id="PTHR30136:SF24">
    <property type="entry name" value="HTH-TYPE TRANSCRIPTIONAL REPRESSOR ALLR"/>
    <property type="match status" value="1"/>
</dbReference>
<protein>
    <submittedName>
        <fullName evidence="6">IclR family transcriptional regulator</fullName>
    </submittedName>
</protein>
<dbReference type="PROSITE" id="PS51078">
    <property type="entry name" value="ICLR_ED"/>
    <property type="match status" value="1"/>
</dbReference>
<dbReference type="PANTHER" id="PTHR30136">
    <property type="entry name" value="HELIX-TURN-HELIX TRANSCRIPTIONAL REGULATOR, ICLR FAMILY"/>
    <property type="match status" value="1"/>
</dbReference>
<evidence type="ECO:0000313" key="6">
    <source>
        <dbReference type="EMBL" id="KEI44327.1"/>
    </source>
</evidence>
<dbReference type="InterPro" id="IPR029016">
    <property type="entry name" value="GAF-like_dom_sf"/>
</dbReference>
<evidence type="ECO:0000256" key="3">
    <source>
        <dbReference type="ARBA" id="ARBA00023163"/>
    </source>
</evidence>
<gene>
    <name evidence="6" type="ORF">GU90_10595</name>
</gene>
<comment type="caution">
    <text evidence="6">The sequence shown here is derived from an EMBL/GenBank/DDBJ whole genome shotgun (WGS) entry which is preliminary data.</text>
</comment>
<keyword evidence="2" id="KW-0238">DNA-binding</keyword>
<dbReference type="Gene3D" id="3.30.450.40">
    <property type="match status" value="1"/>
</dbReference>
<dbReference type="RefSeq" id="WP_029722536.1">
    <property type="nucleotide sequence ID" value="NZ_JAJUIW010000041.1"/>
</dbReference>
<dbReference type="PROSITE" id="PS51077">
    <property type="entry name" value="HTH_ICLR"/>
    <property type="match status" value="1"/>
</dbReference>
<dbReference type="InterPro" id="IPR036388">
    <property type="entry name" value="WH-like_DNA-bd_sf"/>
</dbReference>
<evidence type="ECO:0000256" key="1">
    <source>
        <dbReference type="ARBA" id="ARBA00023015"/>
    </source>
</evidence>
<dbReference type="InterPro" id="IPR005471">
    <property type="entry name" value="Tscrpt_reg_IclR_N"/>
</dbReference>
<keyword evidence="3" id="KW-0804">Transcription</keyword>
<dbReference type="Pfam" id="PF09339">
    <property type="entry name" value="HTH_IclR"/>
    <property type="match status" value="1"/>
</dbReference>
<evidence type="ECO:0000313" key="7">
    <source>
        <dbReference type="Proteomes" id="UP000031419"/>
    </source>
</evidence>
<dbReference type="GO" id="GO:0003700">
    <property type="term" value="F:DNA-binding transcription factor activity"/>
    <property type="evidence" value="ECO:0007669"/>
    <property type="project" value="TreeGrafter"/>
</dbReference>
<dbReference type="EMBL" id="JNVU01000026">
    <property type="protein sequence ID" value="KEI44327.1"/>
    <property type="molecule type" value="Genomic_DNA"/>
</dbReference>
<evidence type="ECO:0000256" key="2">
    <source>
        <dbReference type="ARBA" id="ARBA00023125"/>
    </source>
</evidence>
<feature type="domain" description="IclR-ED" evidence="5">
    <location>
        <begin position="86"/>
        <end position="227"/>
    </location>
</feature>
<dbReference type="InterPro" id="IPR036390">
    <property type="entry name" value="WH_DNA-bd_sf"/>
</dbReference>
<dbReference type="Pfam" id="PF01614">
    <property type="entry name" value="IclR_C"/>
    <property type="match status" value="1"/>
</dbReference>
<dbReference type="SUPFAM" id="SSF55781">
    <property type="entry name" value="GAF domain-like"/>
    <property type="match status" value="1"/>
</dbReference>
<reference evidence="6 7" key="1">
    <citation type="submission" date="2014-06" db="EMBL/GenBank/DDBJ databases">
        <title>Saccharopolyspora rectivirgula DSM-43113 Genome sequencing.</title>
        <authorList>
            <person name="Barrera C."/>
            <person name="Millon L."/>
            <person name="Rognon B."/>
            <person name="Zaugg C."/>
            <person name="Monod M."/>
        </authorList>
    </citation>
    <scope>NUCLEOTIDE SEQUENCE [LARGE SCALE GENOMIC DNA]</scope>
    <source>
        <strain evidence="6 7">DSM 43113</strain>
    </source>
</reference>
<keyword evidence="7" id="KW-1185">Reference proteome</keyword>
<evidence type="ECO:0000259" key="5">
    <source>
        <dbReference type="PROSITE" id="PS51078"/>
    </source>
</evidence>
<dbReference type="SMART" id="SM00346">
    <property type="entry name" value="HTH_ICLR"/>
    <property type="match status" value="1"/>
</dbReference>
<dbReference type="InterPro" id="IPR011991">
    <property type="entry name" value="ArsR-like_HTH"/>
</dbReference>
<sequence length="227" mass="23392">MAGTTVEPVLAAGKSRQSTSKESSLTLERALSLLQAVADADAEALSISELAAAVGVSRAAVYRLLGPLQNRGLIRREGSKVRLGLGVLWLAGRVLPQLRSASLPALRALAERTGATVHLTVADGAEAQAVAVAEPSWTACHVSYRVGTRHPLHLGAAGRAVDLPENGPPWITTRGDLLPGTFTLAAPIRGVPGLRASVGVVALQPIAPDEVGPLVLRTAEAIAAALR</sequence>
<dbReference type="GO" id="GO:0045892">
    <property type="term" value="P:negative regulation of DNA-templated transcription"/>
    <property type="evidence" value="ECO:0007669"/>
    <property type="project" value="TreeGrafter"/>
</dbReference>